<keyword evidence="1" id="KW-0732">Signal</keyword>
<evidence type="ECO:0000313" key="2">
    <source>
        <dbReference type="EMBL" id="CAD7283552.1"/>
    </source>
</evidence>
<feature type="chain" id="PRO_5036210391" evidence="1">
    <location>
        <begin position="24"/>
        <end position="77"/>
    </location>
</feature>
<dbReference type="EMBL" id="OA887657">
    <property type="protein sequence ID" value="CAD7283552.1"/>
    <property type="molecule type" value="Genomic_DNA"/>
</dbReference>
<dbReference type="EMBL" id="CAJPEX010005620">
    <property type="protein sequence ID" value="CAG0923704.1"/>
    <property type="molecule type" value="Genomic_DNA"/>
</dbReference>
<protein>
    <submittedName>
        <fullName evidence="2">Uncharacterized protein</fullName>
    </submittedName>
</protein>
<evidence type="ECO:0000256" key="1">
    <source>
        <dbReference type="SAM" id="SignalP"/>
    </source>
</evidence>
<organism evidence="2">
    <name type="scientific">Notodromas monacha</name>
    <dbReference type="NCBI Taxonomy" id="399045"/>
    <lineage>
        <taxon>Eukaryota</taxon>
        <taxon>Metazoa</taxon>
        <taxon>Ecdysozoa</taxon>
        <taxon>Arthropoda</taxon>
        <taxon>Crustacea</taxon>
        <taxon>Oligostraca</taxon>
        <taxon>Ostracoda</taxon>
        <taxon>Podocopa</taxon>
        <taxon>Podocopida</taxon>
        <taxon>Cypridocopina</taxon>
        <taxon>Cypridoidea</taxon>
        <taxon>Cyprididae</taxon>
        <taxon>Notodromas</taxon>
    </lineage>
</organism>
<feature type="non-terminal residue" evidence="2">
    <location>
        <position position="1"/>
    </location>
</feature>
<reference evidence="2" key="1">
    <citation type="submission" date="2020-11" db="EMBL/GenBank/DDBJ databases">
        <authorList>
            <person name="Tran Van P."/>
        </authorList>
    </citation>
    <scope>NUCLEOTIDE SEQUENCE</scope>
</reference>
<evidence type="ECO:0000313" key="3">
    <source>
        <dbReference type="Proteomes" id="UP000678499"/>
    </source>
</evidence>
<gene>
    <name evidence="2" type="ORF">NMOB1V02_LOCUS11167</name>
</gene>
<dbReference type="AlphaFoldDB" id="A0A7R9C014"/>
<proteinExistence type="predicted"/>
<keyword evidence="3" id="KW-1185">Reference proteome</keyword>
<name>A0A7R9C014_9CRUS</name>
<dbReference type="Proteomes" id="UP000678499">
    <property type="component" value="Unassembled WGS sequence"/>
</dbReference>
<feature type="signal peptide" evidence="1">
    <location>
        <begin position="1"/>
        <end position="23"/>
    </location>
</feature>
<accession>A0A7R9C014</accession>
<sequence>MKDLASFSTLILALFALALQAEGSHHNHKKHQKPKPFQCYACFGVKNCDRGGEQWDCAATERQLQPACKTEFKHIRG</sequence>